<keyword evidence="1" id="KW-0812">Transmembrane</keyword>
<dbReference type="KEGG" id="vg:5797830"/>
<dbReference type="RefSeq" id="YP_001604390.1">
    <property type="nucleotide sequence ID" value="NC_010155.1"/>
</dbReference>
<feature type="transmembrane region" description="Helical" evidence="1">
    <location>
        <begin position="129"/>
        <end position="149"/>
    </location>
</feature>
<feature type="transmembrane region" description="Helical" evidence="1">
    <location>
        <begin position="20"/>
        <end position="40"/>
    </location>
</feature>
<dbReference type="OrthoDB" id="10324at10239"/>
<evidence type="ECO:0000256" key="1">
    <source>
        <dbReference type="SAM" id="Phobius"/>
    </source>
</evidence>
<accession>A7WKD7</accession>
<organism evidence="2 3">
    <name type="scientific">Betalipothrixvirus acidiani</name>
    <dbReference type="NCBI Taxonomy" id="346881"/>
    <lineage>
        <taxon>Viruses</taxon>
        <taxon>Adnaviria</taxon>
        <taxon>Zilligvirae</taxon>
        <taxon>Taleaviricota</taxon>
        <taxon>Tokiviricetes</taxon>
        <taxon>Ligamenvirales</taxon>
        <taxon>Lipothrixviridae</taxon>
        <taxon>Betalipothrixvirus</taxon>
    </lineage>
</organism>
<name>A7WKD7_9VIRU</name>
<evidence type="ECO:0000313" key="3">
    <source>
        <dbReference type="Proteomes" id="UP000001310"/>
    </source>
</evidence>
<dbReference type="Proteomes" id="UP000001310">
    <property type="component" value="Segment"/>
</dbReference>
<reference evidence="3" key="1">
    <citation type="journal article" date="2008" name="J. Virol.">
        <title>Structure of the acidianus filamentous virus 3 and comparative genomics of related archaeal lipothrixviruses.</title>
        <authorList>
            <person name="Vestergaard G."/>
            <person name="Aramayo R."/>
            <person name="Basta T."/>
            <person name="Haring M."/>
            <person name="Peng X."/>
            <person name="Brugger K."/>
            <person name="Chen L."/>
            <person name="Rachel R."/>
            <person name="Boisset N."/>
            <person name="Garrett R.A."/>
            <person name="Prangishvili D."/>
        </authorList>
    </citation>
    <scope>NUCLEOTIDE SEQUENCE [LARGE SCALE GENOMIC DNA]</scope>
</reference>
<dbReference type="GeneID" id="5797830"/>
<keyword evidence="1" id="KW-0472">Membrane</keyword>
<dbReference type="EMBL" id="AM087120">
    <property type="protein sequence ID" value="CAJ31538.1"/>
    <property type="molecule type" value="Genomic_DNA"/>
</dbReference>
<protein>
    <submittedName>
        <fullName evidence="2">Uncharacterized protein</fullName>
    </submittedName>
</protein>
<feature type="transmembrane region" description="Helical" evidence="1">
    <location>
        <begin position="60"/>
        <end position="80"/>
    </location>
</feature>
<evidence type="ECO:0000313" key="2">
    <source>
        <dbReference type="EMBL" id="CAJ31538.1"/>
    </source>
</evidence>
<sequence>MSSILSISLSGIGSEVENALYSYLLQPLICVIQDVINYIIYGLFYFAKVVCDVFFSFVQAIYNFILTILSDIISLLAGAINNIISTLRSKLVPAFVVAITPKAEEELIKYTIRGVTSASSVKQGIVRGLLGGLMGIGIPLISFLAGSIIDSVIPNQAVDVTNLLFPIQTLRQLSSDICCPISAVIPPQCKNTCGAVNAPVCTPPCLELSNGNTYCFGVQFISQTATSTTTSVPPSESVTLSTSFTVTPT</sequence>
<keyword evidence="1" id="KW-1133">Transmembrane helix</keyword>
<keyword evidence="3" id="KW-1185">Reference proteome</keyword>
<proteinExistence type="predicted"/>